<evidence type="ECO:0000313" key="10">
    <source>
        <dbReference type="EMBL" id="TVO55313.1"/>
    </source>
</evidence>
<reference evidence="10 11" key="1">
    <citation type="submission" date="2019-07" db="EMBL/GenBank/DDBJ databases">
        <title>The pathways for chlorine oxyanion respiration interact through the shared metabolite chlorate.</title>
        <authorList>
            <person name="Barnum T.P."/>
            <person name="Cheng Y."/>
            <person name="Hill K.A."/>
            <person name="Lucas L.N."/>
            <person name="Carlson H.K."/>
            <person name="Coates J.D."/>
        </authorList>
    </citation>
    <scope>NUCLEOTIDE SEQUENCE [LARGE SCALE GENOMIC DNA]</scope>
    <source>
        <strain evidence="10 11">SFB-3</strain>
    </source>
</reference>
<gene>
    <name evidence="10" type="ORF">FHP91_12590</name>
</gene>
<organism evidence="10 11">
    <name type="scientific">Denitromonas halophila</name>
    <dbReference type="NCBI Taxonomy" id="1629404"/>
    <lineage>
        <taxon>Bacteria</taxon>
        <taxon>Pseudomonadati</taxon>
        <taxon>Pseudomonadota</taxon>
        <taxon>Betaproteobacteria</taxon>
        <taxon>Rhodocyclales</taxon>
        <taxon>Zoogloeaceae</taxon>
        <taxon>Denitromonas</taxon>
    </lineage>
</organism>
<dbReference type="EMBL" id="VMNK01000011">
    <property type="protein sequence ID" value="TVO55313.1"/>
    <property type="molecule type" value="Genomic_DNA"/>
</dbReference>
<accession>A0A557QQY6</accession>
<evidence type="ECO:0000256" key="1">
    <source>
        <dbReference type="ARBA" id="ARBA00000847"/>
    </source>
</evidence>
<feature type="domain" description="Nudix hydrolase" evidence="9">
    <location>
        <begin position="45"/>
        <end position="179"/>
    </location>
</feature>
<dbReference type="Pfam" id="PF00293">
    <property type="entry name" value="NUDIX"/>
    <property type="match status" value="1"/>
</dbReference>
<dbReference type="InterPro" id="IPR000086">
    <property type="entry name" value="NUDIX_hydrolase_dom"/>
</dbReference>
<dbReference type="Gene3D" id="3.90.79.10">
    <property type="entry name" value="Nucleoside Triphosphate Pyrophosphohydrolase"/>
    <property type="match status" value="1"/>
</dbReference>
<keyword evidence="5 8" id="KW-0378">Hydrolase</keyword>
<evidence type="ECO:0000256" key="8">
    <source>
        <dbReference type="RuleBase" id="RU003476"/>
    </source>
</evidence>
<dbReference type="InterPro" id="IPR020476">
    <property type="entry name" value="Nudix_hydrolase"/>
</dbReference>
<evidence type="ECO:0000256" key="5">
    <source>
        <dbReference type="ARBA" id="ARBA00022801"/>
    </source>
</evidence>
<dbReference type="SUPFAM" id="SSF55811">
    <property type="entry name" value="Nudix"/>
    <property type="match status" value="1"/>
</dbReference>
<sequence length="183" mass="20559">MLIQNQDSLTETQLDTERVFDGILLKVERDHVRLPDGKTAVREYIRHPGAVVVIATLPDGRLILERQFRYPLRRSFIELPAGKIDPGEDIEACARRELREEVGYEAARWTHLGTLHPCIGYSDERIEVFLAEDLTHVGHQWDEGEFLEVLSLSPAELDAAVASGDVTDGKTLSALYIARARGI</sequence>
<protein>
    <recommendedName>
        <fullName evidence="4">GDP-mannose pyrophosphatase</fullName>
    </recommendedName>
    <alternativeName>
        <fullName evidence="6">GDP-mannose hydrolase</fullName>
    </alternativeName>
    <alternativeName>
        <fullName evidence="7">GDPMK</fullName>
    </alternativeName>
</protein>
<dbReference type="GO" id="GO:0005829">
    <property type="term" value="C:cytosol"/>
    <property type="evidence" value="ECO:0007669"/>
    <property type="project" value="TreeGrafter"/>
</dbReference>
<name>A0A557QQY6_9RHOO</name>
<dbReference type="PRINTS" id="PR00502">
    <property type="entry name" value="NUDIXFAMILY"/>
</dbReference>
<comment type="similarity">
    <text evidence="3">Belongs to the Nudix hydrolase family. NudK subfamily.</text>
</comment>
<evidence type="ECO:0000256" key="6">
    <source>
        <dbReference type="ARBA" id="ARBA00032162"/>
    </source>
</evidence>
<evidence type="ECO:0000256" key="4">
    <source>
        <dbReference type="ARBA" id="ARBA00016377"/>
    </source>
</evidence>
<dbReference type="GO" id="GO:0006753">
    <property type="term" value="P:nucleoside phosphate metabolic process"/>
    <property type="evidence" value="ECO:0007669"/>
    <property type="project" value="TreeGrafter"/>
</dbReference>
<evidence type="ECO:0000313" key="11">
    <source>
        <dbReference type="Proteomes" id="UP000319502"/>
    </source>
</evidence>
<evidence type="ECO:0000256" key="2">
    <source>
        <dbReference type="ARBA" id="ARBA00001946"/>
    </source>
</evidence>
<dbReference type="PROSITE" id="PS00893">
    <property type="entry name" value="NUDIX_BOX"/>
    <property type="match status" value="1"/>
</dbReference>
<dbReference type="InterPro" id="IPR020084">
    <property type="entry name" value="NUDIX_hydrolase_CS"/>
</dbReference>
<dbReference type="PANTHER" id="PTHR11839:SF18">
    <property type="entry name" value="NUDIX HYDROLASE DOMAIN-CONTAINING PROTEIN"/>
    <property type="match status" value="1"/>
</dbReference>
<dbReference type="OrthoDB" id="9806150at2"/>
<evidence type="ECO:0000256" key="7">
    <source>
        <dbReference type="ARBA" id="ARBA00032272"/>
    </source>
</evidence>
<dbReference type="GO" id="GO:0019693">
    <property type="term" value="P:ribose phosphate metabolic process"/>
    <property type="evidence" value="ECO:0007669"/>
    <property type="project" value="TreeGrafter"/>
</dbReference>
<comment type="caution">
    <text evidence="10">The sequence shown here is derived from an EMBL/GenBank/DDBJ whole genome shotgun (WGS) entry which is preliminary data.</text>
</comment>
<dbReference type="Proteomes" id="UP000319502">
    <property type="component" value="Unassembled WGS sequence"/>
</dbReference>
<comment type="catalytic activity">
    <reaction evidence="1">
        <text>GDP-alpha-D-mannose + H2O = alpha-D-mannose 1-phosphate + GMP + 2 H(+)</text>
        <dbReference type="Rhea" id="RHEA:27978"/>
        <dbReference type="ChEBI" id="CHEBI:15377"/>
        <dbReference type="ChEBI" id="CHEBI:15378"/>
        <dbReference type="ChEBI" id="CHEBI:57527"/>
        <dbReference type="ChEBI" id="CHEBI:58115"/>
        <dbReference type="ChEBI" id="CHEBI:58409"/>
    </reaction>
</comment>
<keyword evidence="11" id="KW-1185">Reference proteome</keyword>
<proteinExistence type="inferred from homology"/>
<comment type="cofactor">
    <cofactor evidence="2">
        <name>Mg(2+)</name>
        <dbReference type="ChEBI" id="CHEBI:18420"/>
    </cofactor>
</comment>
<dbReference type="PANTHER" id="PTHR11839">
    <property type="entry name" value="UDP/ADP-SUGAR PYROPHOSPHATASE"/>
    <property type="match status" value="1"/>
</dbReference>
<dbReference type="RefSeq" id="WP_144309926.1">
    <property type="nucleotide sequence ID" value="NZ_VMNK01000011.1"/>
</dbReference>
<dbReference type="PROSITE" id="PS51462">
    <property type="entry name" value="NUDIX"/>
    <property type="match status" value="1"/>
</dbReference>
<dbReference type="AlphaFoldDB" id="A0A557QQY6"/>
<dbReference type="InterPro" id="IPR015797">
    <property type="entry name" value="NUDIX_hydrolase-like_dom_sf"/>
</dbReference>
<evidence type="ECO:0000259" key="9">
    <source>
        <dbReference type="PROSITE" id="PS51462"/>
    </source>
</evidence>
<dbReference type="GO" id="GO:0016462">
    <property type="term" value="F:pyrophosphatase activity"/>
    <property type="evidence" value="ECO:0007669"/>
    <property type="project" value="UniProtKB-ARBA"/>
</dbReference>
<evidence type="ECO:0000256" key="3">
    <source>
        <dbReference type="ARBA" id="ARBA00007275"/>
    </source>
</evidence>